<protein>
    <submittedName>
        <fullName evidence="7">Thioredoxin-1</fullName>
    </submittedName>
</protein>
<dbReference type="PANTHER" id="PTHR45663:SF11">
    <property type="entry name" value="GEO12009P1"/>
    <property type="match status" value="1"/>
</dbReference>
<feature type="domain" description="Thioredoxin" evidence="6">
    <location>
        <begin position="37"/>
        <end position="157"/>
    </location>
</feature>
<evidence type="ECO:0000313" key="7">
    <source>
        <dbReference type="EMBL" id="QDT66637.1"/>
    </source>
</evidence>
<evidence type="ECO:0000256" key="3">
    <source>
        <dbReference type="ARBA" id="ARBA00022982"/>
    </source>
</evidence>
<evidence type="ECO:0000256" key="2">
    <source>
        <dbReference type="ARBA" id="ARBA00022448"/>
    </source>
</evidence>
<dbReference type="EMBL" id="CP036316">
    <property type="protein sequence ID" value="QDT66637.1"/>
    <property type="molecule type" value="Genomic_DNA"/>
</dbReference>
<evidence type="ECO:0000256" key="5">
    <source>
        <dbReference type="ARBA" id="ARBA00023284"/>
    </source>
</evidence>
<keyword evidence="8" id="KW-1185">Reference proteome</keyword>
<dbReference type="CDD" id="cd02947">
    <property type="entry name" value="TRX_family"/>
    <property type="match status" value="1"/>
</dbReference>
<accession>A0A517TE41</accession>
<dbReference type="InterPro" id="IPR036249">
    <property type="entry name" value="Thioredoxin-like_sf"/>
</dbReference>
<dbReference type="PANTHER" id="PTHR45663">
    <property type="entry name" value="GEO12009P1"/>
    <property type="match status" value="1"/>
</dbReference>
<dbReference type="SUPFAM" id="SSF52833">
    <property type="entry name" value="Thioredoxin-like"/>
    <property type="match status" value="1"/>
</dbReference>
<dbReference type="PROSITE" id="PS51352">
    <property type="entry name" value="THIOREDOXIN_2"/>
    <property type="match status" value="1"/>
</dbReference>
<reference evidence="7 8" key="1">
    <citation type="submission" date="2019-02" db="EMBL/GenBank/DDBJ databases">
        <title>Deep-cultivation of Planctomycetes and their phenomic and genomic characterization uncovers novel biology.</title>
        <authorList>
            <person name="Wiegand S."/>
            <person name="Jogler M."/>
            <person name="Boedeker C."/>
            <person name="Pinto D."/>
            <person name="Vollmers J."/>
            <person name="Rivas-Marin E."/>
            <person name="Kohn T."/>
            <person name="Peeters S.H."/>
            <person name="Heuer A."/>
            <person name="Rast P."/>
            <person name="Oberbeckmann S."/>
            <person name="Bunk B."/>
            <person name="Jeske O."/>
            <person name="Meyerdierks A."/>
            <person name="Storesund J.E."/>
            <person name="Kallscheuer N."/>
            <person name="Luecker S."/>
            <person name="Lage O.M."/>
            <person name="Pohl T."/>
            <person name="Merkel B.J."/>
            <person name="Hornburger P."/>
            <person name="Mueller R.-W."/>
            <person name="Bruemmer F."/>
            <person name="Labrenz M."/>
            <person name="Spormann A.M."/>
            <person name="Op den Camp H."/>
            <person name="Overmann J."/>
            <person name="Amann R."/>
            <person name="Jetten M.S.M."/>
            <person name="Mascher T."/>
            <person name="Medema M.H."/>
            <person name="Devos D.P."/>
            <person name="Kaster A.-K."/>
            <person name="Ovreas L."/>
            <person name="Rohde M."/>
            <person name="Galperin M.Y."/>
            <person name="Jogler C."/>
        </authorList>
    </citation>
    <scope>NUCLEOTIDE SEQUENCE [LARGE SCALE GENOMIC DNA]</scope>
    <source>
        <strain evidence="7 8">V22</strain>
    </source>
</reference>
<dbReference type="AlphaFoldDB" id="A0A517TE41"/>
<dbReference type="FunFam" id="3.40.30.10:FF:000001">
    <property type="entry name" value="Thioredoxin"/>
    <property type="match status" value="1"/>
</dbReference>
<evidence type="ECO:0000256" key="1">
    <source>
        <dbReference type="ARBA" id="ARBA00008987"/>
    </source>
</evidence>
<proteinExistence type="inferred from homology"/>
<keyword evidence="3" id="KW-0249">Electron transport</keyword>
<evidence type="ECO:0000256" key="4">
    <source>
        <dbReference type="ARBA" id="ARBA00023157"/>
    </source>
</evidence>
<gene>
    <name evidence="7" type="primary">trxA_5</name>
    <name evidence="7" type="ORF">V22_39080</name>
</gene>
<organism evidence="7 8">
    <name type="scientific">Calycomorphotria hydatis</name>
    <dbReference type="NCBI Taxonomy" id="2528027"/>
    <lineage>
        <taxon>Bacteria</taxon>
        <taxon>Pseudomonadati</taxon>
        <taxon>Planctomycetota</taxon>
        <taxon>Planctomycetia</taxon>
        <taxon>Planctomycetales</taxon>
        <taxon>Planctomycetaceae</taxon>
        <taxon>Calycomorphotria</taxon>
    </lineage>
</organism>
<dbReference type="Pfam" id="PF00085">
    <property type="entry name" value="Thioredoxin"/>
    <property type="match status" value="1"/>
</dbReference>
<evidence type="ECO:0000313" key="8">
    <source>
        <dbReference type="Proteomes" id="UP000319976"/>
    </source>
</evidence>
<dbReference type="GO" id="GO:0005737">
    <property type="term" value="C:cytoplasm"/>
    <property type="evidence" value="ECO:0007669"/>
    <property type="project" value="TreeGrafter"/>
</dbReference>
<dbReference type="OrthoDB" id="9790390at2"/>
<keyword evidence="2" id="KW-0813">Transport</keyword>
<dbReference type="KEGG" id="chya:V22_39080"/>
<name>A0A517TE41_9PLAN</name>
<dbReference type="Gene3D" id="3.40.30.10">
    <property type="entry name" value="Glutaredoxin"/>
    <property type="match status" value="1"/>
</dbReference>
<keyword evidence="5" id="KW-0676">Redox-active center</keyword>
<evidence type="ECO:0000259" key="6">
    <source>
        <dbReference type="PROSITE" id="PS51352"/>
    </source>
</evidence>
<keyword evidence="4" id="KW-1015">Disulfide bond</keyword>
<dbReference type="InterPro" id="IPR013766">
    <property type="entry name" value="Thioredoxin_domain"/>
</dbReference>
<dbReference type="GO" id="GO:0015035">
    <property type="term" value="F:protein-disulfide reductase activity"/>
    <property type="evidence" value="ECO:0007669"/>
    <property type="project" value="TreeGrafter"/>
</dbReference>
<sequence length="186" mass="21062">MPYALFVSTRITCRRAFYPFDDGVPWRRKYIVLSVVLLFGCKAGELPQATEVLVKVTDESFQKEVIESEQPVLVEFWAPWCHSCLEMVPDMERVAHDFAGHVKVARIRIDENPVIASEYDVDVPPAFVVFQNGKVVKRRIGMQDKDDLTKLLLVTLSSLILDNYYTTQSESDSKSHSTSKSGGSDQ</sequence>
<dbReference type="Proteomes" id="UP000319976">
    <property type="component" value="Chromosome"/>
</dbReference>
<comment type="similarity">
    <text evidence="1">Belongs to the thioredoxin family.</text>
</comment>